<feature type="domain" description="Heterokaryon incompatibility" evidence="1">
    <location>
        <begin position="60"/>
        <end position="204"/>
    </location>
</feature>
<comment type="caution">
    <text evidence="2">The sequence shown here is derived from an EMBL/GenBank/DDBJ whole genome shotgun (WGS) entry which is preliminary data.</text>
</comment>
<dbReference type="InterPro" id="IPR010730">
    <property type="entry name" value="HET"/>
</dbReference>
<dbReference type="Proteomes" id="UP000803844">
    <property type="component" value="Unassembled WGS sequence"/>
</dbReference>
<gene>
    <name evidence="2" type="ORF">M406DRAFT_245949</name>
</gene>
<dbReference type="AlphaFoldDB" id="A0A9P4YDB2"/>
<dbReference type="PANTHER" id="PTHR33112">
    <property type="entry name" value="DOMAIN PROTEIN, PUTATIVE-RELATED"/>
    <property type="match status" value="1"/>
</dbReference>
<accession>A0A9P4YDB2</accession>
<organism evidence="2 3">
    <name type="scientific">Cryphonectria parasitica (strain ATCC 38755 / EP155)</name>
    <dbReference type="NCBI Taxonomy" id="660469"/>
    <lineage>
        <taxon>Eukaryota</taxon>
        <taxon>Fungi</taxon>
        <taxon>Dikarya</taxon>
        <taxon>Ascomycota</taxon>
        <taxon>Pezizomycotina</taxon>
        <taxon>Sordariomycetes</taxon>
        <taxon>Sordariomycetidae</taxon>
        <taxon>Diaporthales</taxon>
        <taxon>Cryphonectriaceae</taxon>
        <taxon>Cryphonectria-Endothia species complex</taxon>
        <taxon>Cryphonectria</taxon>
    </lineage>
</organism>
<dbReference type="OrthoDB" id="5428863at2759"/>
<evidence type="ECO:0000313" key="3">
    <source>
        <dbReference type="Proteomes" id="UP000803844"/>
    </source>
</evidence>
<name>A0A9P4YDB2_CRYP1</name>
<evidence type="ECO:0000313" key="2">
    <source>
        <dbReference type="EMBL" id="KAF3771268.1"/>
    </source>
</evidence>
<sequence length="383" mass="42506">MTQRRIVHRSFDAALPRAWLTHCQGHHPECSPKRPVPQTNLIDCIERNIVPSSFAQDKRFIALSYVWGKAPSKQQQQTQPTSSSSAALGLPVPLPHTIADAMTVTQALGFRYLWVDQYCINQTDPADKARQISQMDLIYKCADLTIIAAAGDSHDYGLPGVGERPRSLPEPFILDDRFKFGVHPLRETTWRQSTWNSRAWTFQEGQLPRRRLLFAEEGMVFECAHPAGGVQVENHVSIDCAGDDAALVQQFEEQSSKSLIARMGIGSQLLSLDLDTSNNDLTCLGEKLVSCFVQYLDLLKEYCKRELSFPSDGLHAFQGVANVFEKAPLPVYNVAGIPFIVAGETGSQLQVSSAEASFAYGLAWTTWTSRQPSAQDGSFPSWT</sequence>
<dbReference type="PANTHER" id="PTHR33112:SF1">
    <property type="entry name" value="HETEROKARYON INCOMPATIBILITY DOMAIN-CONTAINING PROTEIN"/>
    <property type="match status" value="1"/>
</dbReference>
<keyword evidence="3" id="KW-1185">Reference proteome</keyword>
<protein>
    <submittedName>
        <fullName evidence="2">HET-domain-containing protein</fullName>
    </submittedName>
</protein>
<dbReference type="EMBL" id="MU032344">
    <property type="protein sequence ID" value="KAF3771268.1"/>
    <property type="molecule type" value="Genomic_DNA"/>
</dbReference>
<dbReference type="Pfam" id="PF06985">
    <property type="entry name" value="HET"/>
    <property type="match status" value="1"/>
</dbReference>
<evidence type="ECO:0000259" key="1">
    <source>
        <dbReference type="Pfam" id="PF06985"/>
    </source>
</evidence>
<dbReference type="GeneID" id="63833503"/>
<dbReference type="RefSeq" id="XP_040782229.1">
    <property type="nucleotide sequence ID" value="XM_040916374.1"/>
</dbReference>
<reference evidence="2" key="1">
    <citation type="journal article" date="2020" name="Phytopathology">
        <title>Genome sequence of the chestnut blight fungus Cryphonectria parasitica EP155: A fundamental resource for an archetypical invasive plant pathogen.</title>
        <authorList>
            <person name="Crouch J.A."/>
            <person name="Dawe A."/>
            <person name="Aerts A."/>
            <person name="Barry K."/>
            <person name="Churchill A.C.L."/>
            <person name="Grimwood J."/>
            <person name="Hillman B."/>
            <person name="Milgroom M.G."/>
            <person name="Pangilinan J."/>
            <person name="Smith M."/>
            <person name="Salamov A."/>
            <person name="Schmutz J."/>
            <person name="Yadav J."/>
            <person name="Grigoriev I.V."/>
            <person name="Nuss D."/>
        </authorList>
    </citation>
    <scope>NUCLEOTIDE SEQUENCE</scope>
    <source>
        <strain evidence="2">EP155</strain>
    </source>
</reference>
<proteinExistence type="predicted"/>
<feature type="non-terminal residue" evidence="2">
    <location>
        <position position="383"/>
    </location>
</feature>